<evidence type="ECO:0000256" key="6">
    <source>
        <dbReference type="ARBA" id="ARBA00022840"/>
    </source>
</evidence>
<dbReference type="AlphaFoldDB" id="A0AAW8TY02"/>
<dbReference type="SUPFAM" id="SSF56037">
    <property type="entry name" value="PheT/TilS domain"/>
    <property type="match status" value="1"/>
</dbReference>
<gene>
    <name evidence="8 10" type="primary">tilS</name>
    <name evidence="10" type="ORF">P7H43_11665</name>
</gene>
<evidence type="ECO:0000313" key="11">
    <source>
        <dbReference type="Proteomes" id="UP001256711"/>
    </source>
</evidence>
<proteinExistence type="inferred from homology"/>
<dbReference type="InterPro" id="IPR011063">
    <property type="entry name" value="TilS/TtcA_N"/>
</dbReference>
<accession>A0AAW8TY02</accession>
<keyword evidence="3 8" id="KW-0436">Ligase</keyword>
<dbReference type="InterPro" id="IPR014729">
    <property type="entry name" value="Rossmann-like_a/b/a_fold"/>
</dbReference>
<protein>
    <recommendedName>
        <fullName evidence="8">tRNA(Ile)-lysidine synthase</fullName>
        <ecNumber evidence="8">6.3.4.19</ecNumber>
    </recommendedName>
    <alternativeName>
        <fullName evidence="8">tRNA(Ile)-2-lysyl-cytidine synthase</fullName>
    </alternativeName>
    <alternativeName>
        <fullName evidence="8">tRNA(Ile)-lysidine synthetase</fullName>
    </alternativeName>
</protein>
<feature type="domain" description="Lysidine-tRNA(Ile) synthetase C-terminal" evidence="9">
    <location>
        <begin position="393"/>
        <end position="467"/>
    </location>
</feature>
<evidence type="ECO:0000256" key="7">
    <source>
        <dbReference type="ARBA" id="ARBA00048539"/>
    </source>
</evidence>
<dbReference type="GO" id="GO:0006400">
    <property type="term" value="P:tRNA modification"/>
    <property type="evidence" value="ECO:0007669"/>
    <property type="project" value="UniProtKB-UniRule"/>
</dbReference>
<dbReference type="InterPro" id="IPR012094">
    <property type="entry name" value="tRNA_Ile_lys_synt"/>
</dbReference>
<evidence type="ECO:0000259" key="9">
    <source>
        <dbReference type="SMART" id="SM00977"/>
    </source>
</evidence>
<comment type="similarity">
    <text evidence="8">Belongs to the tRNA(Ile)-lysidine synthase family.</text>
</comment>
<dbReference type="EMBL" id="JARQBJ010000006">
    <property type="protein sequence ID" value="MDT2811136.1"/>
    <property type="molecule type" value="Genomic_DNA"/>
</dbReference>
<dbReference type="Proteomes" id="UP001256711">
    <property type="component" value="Unassembled WGS sequence"/>
</dbReference>
<dbReference type="EC" id="6.3.4.19" evidence="8"/>
<comment type="function">
    <text evidence="8">Ligates lysine onto the cytidine present at position 34 of the AUA codon-specific tRNA(Ile) that contains the anticodon CAU, in an ATP-dependent manner. Cytidine is converted to lysidine, thus changing the amino acid specificity of the tRNA from methionine to isoleucine.</text>
</comment>
<dbReference type="CDD" id="cd01992">
    <property type="entry name" value="TilS_N"/>
    <property type="match status" value="1"/>
</dbReference>
<dbReference type="InterPro" id="IPR012796">
    <property type="entry name" value="Lysidine-tRNA-synth_C"/>
</dbReference>
<comment type="subcellular location">
    <subcellularLocation>
        <location evidence="1 8">Cytoplasm</location>
    </subcellularLocation>
</comment>
<dbReference type="HAMAP" id="MF_01161">
    <property type="entry name" value="tRNA_Ile_lys_synt"/>
    <property type="match status" value="1"/>
</dbReference>
<dbReference type="GO" id="GO:0005737">
    <property type="term" value="C:cytoplasm"/>
    <property type="evidence" value="ECO:0007669"/>
    <property type="project" value="UniProtKB-SubCell"/>
</dbReference>
<reference evidence="10" key="1">
    <citation type="submission" date="2023-03" db="EMBL/GenBank/DDBJ databases">
        <authorList>
            <person name="Shen W."/>
            <person name="Cai J."/>
        </authorList>
    </citation>
    <scope>NUCLEOTIDE SEQUENCE</scope>
    <source>
        <strain evidence="10">B226-2</strain>
    </source>
</reference>
<evidence type="ECO:0000256" key="4">
    <source>
        <dbReference type="ARBA" id="ARBA00022694"/>
    </source>
</evidence>
<dbReference type="Pfam" id="PF01171">
    <property type="entry name" value="ATP_bind_3"/>
    <property type="match status" value="1"/>
</dbReference>
<evidence type="ECO:0000256" key="5">
    <source>
        <dbReference type="ARBA" id="ARBA00022741"/>
    </source>
</evidence>
<dbReference type="PANTHER" id="PTHR43033">
    <property type="entry name" value="TRNA(ILE)-LYSIDINE SYNTHASE-RELATED"/>
    <property type="match status" value="1"/>
</dbReference>
<dbReference type="RefSeq" id="WP_270598646.1">
    <property type="nucleotide sequence ID" value="NZ_JAQESC010000011.1"/>
</dbReference>
<keyword evidence="5 8" id="KW-0547">Nucleotide-binding</keyword>
<dbReference type="SMART" id="SM00977">
    <property type="entry name" value="TilS_C"/>
    <property type="match status" value="1"/>
</dbReference>
<evidence type="ECO:0000313" key="10">
    <source>
        <dbReference type="EMBL" id="MDT2811136.1"/>
    </source>
</evidence>
<dbReference type="SUPFAM" id="SSF52402">
    <property type="entry name" value="Adenine nucleotide alpha hydrolases-like"/>
    <property type="match status" value="1"/>
</dbReference>
<dbReference type="Gene3D" id="3.40.50.620">
    <property type="entry name" value="HUPs"/>
    <property type="match status" value="1"/>
</dbReference>
<keyword evidence="4 8" id="KW-0819">tRNA processing</keyword>
<sequence length="471" mass="54764">MAQDLEQAFWQQGESRGFWQPNSRILLAVSGGVDSMVLLSLMEKVASRQPLTIGVAHVNHQLRPESEAEEAFLKAYCAKREIAFYGRRWEEAPIKGVEEAARNFRYQFFREIMAEEEYDTLMTAHHSDDQLETMLMKMLREGNLQTAGGIKPEQPFAPGRLLRPLLSFAKEELREYAHKNYLVYYEDATNTKLDVQRNRLRQQVVPLLKEENPQVLAHFTQLAQQIQWTVQWQQESVEAWFEEYASLLENGWKLPIQALSVLPPGQRYFCVQYCLLKLRNQQGLMFHEEQLQLILRCLASERSQWSVDLGDDWQARREYQQFLLQKKEAEILTTDSQTLSLGSGIFLSEGEWIGLLPADATGILPEERGKIPEKVKLWSEFSHALPVDFPTEVMLRKRVAGDRIQLTPALRKKISRILIDKKIPNEMREHTWVMADRKGRILGVLPVALSYLSIGKETDKIHYRLLYKYKK</sequence>
<dbReference type="NCBIfam" id="TIGR02432">
    <property type="entry name" value="lysidine_TilS_N"/>
    <property type="match status" value="1"/>
</dbReference>
<feature type="binding site" evidence="8">
    <location>
        <begin position="30"/>
        <end position="35"/>
    </location>
    <ligand>
        <name>ATP</name>
        <dbReference type="ChEBI" id="CHEBI:30616"/>
    </ligand>
</feature>
<organism evidence="10 11">
    <name type="scientific">Enterococcus asini</name>
    <dbReference type="NCBI Taxonomy" id="57732"/>
    <lineage>
        <taxon>Bacteria</taxon>
        <taxon>Bacillati</taxon>
        <taxon>Bacillota</taxon>
        <taxon>Bacilli</taxon>
        <taxon>Lactobacillales</taxon>
        <taxon>Enterococcaceae</taxon>
        <taxon>Enterococcus</taxon>
    </lineage>
</organism>
<dbReference type="GO" id="GO:0032267">
    <property type="term" value="F:tRNA(Ile)-lysidine synthase activity"/>
    <property type="evidence" value="ECO:0007669"/>
    <property type="project" value="UniProtKB-EC"/>
</dbReference>
<keyword evidence="2 8" id="KW-0963">Cytoplasm</keyword>
<keyword evidence="6 8" id="KW-0067">ATP-binding</keyword>
<evidence type="ECO:0000256" key="3">
    <source>
        <dbReference type="ARBA" id="ARBA00022598"/>
    </source>
</evidence>
<comment type="caution">
    <text evidence="10">The sequence shown here is derived from an EMBL/GenBank/DDBJ whole genome shotgun (WGS) entry which is preliminary data.</text>
</comment>
<evidence type="ECO:0000256" key="1">
    <source>
        <dbReference type="ARBA" id="ARBA00004496"/>
    </source>
</evidence>
<evidence type="ECO:0000256" key="8">
    <source>
        <dbReference type="HAMAP-Rule" id="MF_01161"/>
    </source>
</evidence>
<comment type="catalytic activity">
    <reaction evidence="7 8">
        <text>cytidine(34) in tRNA(Ile2) + L-lysine + ATP = lysidine(34) in tRNA(Ile2) + AMP + diphosphate + H(+)</text>
        <dbReference type="Rhea" id="RHEA:43744"/>
        <dbReference type="Rhea" id="RHEA-COMP:10625"/>
        <dbReference type="Rhea" id="RHEA-COMP:10670"/>
        <dbReference type="ChEBI" id="CHEBI:15378"/>
        <dbReference type="ChEBI" id="CHEBI:30616"/>
        <dbReference type="ChEBI" id="CHEBI:32551"/>
        <dbReference type="ChEBI" id="CHEBI:33019"/>
        <dbReference type="ChEBI" id="CHEBI:82748"/>
        <dbReference type="ChEBI" id="CHEBI:83665"/>
        <dbReference type="ChEBI" id="CHEBI:456215"/>
        <dbReference type="EC" id="6.3.4.19"/>
    </reaction>
</comment>
<evidence type="ECO:0000256" key="2">
    <source>
        <dbReference type="ARBA" id="ARBA00022490"/>
    </source>
</evidence>
<dbReference type="GO" id="GO:0005524">
    <property type="term" value="F:ATP binding"/>
    <property type="evidence" value="ECO:0007669"/>
    <property type="project" value="UniProtKB-UniRule"/>
</dbReference>
<comment type="domain">
    <text evidence="8">The N-terminal region contains the highly conserved SGGXDS motif, predicted to be a P-loop motif involved in ATP binding.</text>
</comment>
<name>A0AAW8TY02_9ENTE</name>
<dbReference type="PANTHER" id="PTHR43033:SF1">
    <property type="entry name" value="TRNA(ILE)-LYSIDINE SYNTHASE-RELATED"/>
    <property type="match status" value="1"/>
</dbReference>
<dbReference type="InterPro" id="IPR012795">
    <property type="entry name" value="tRNA_Ile_lys_synt_N"/>
</dbReference>
<dbReference type="NCBIfam" id="TIGR02433">
    <property type="entry name" value="lysidine_TilS_C"/>
    <property type="match status" value="1"/>
</dbReference>